<evidence type="ECO:0000313" key="1">
    <source>
        <dbReference type="EMBL" id="OHA96507.1"/>
    </source>
</evidence>
<name>A0A1G2TGU3_9BACT</name>
<proteinExistence type="predicted"/>
<protein>
    <recommendedName>
        <fullName evidence="3">DUF5667 domain-containing protein</fullName>
    </recommendedName>
</protein>
<dbReference type="EMBL" id="MHVS01000005">
    <property type="protein sequence ID" value="OHA96507.1"/>
    <property type="molecule type" value="Genomic_DNA"/>
</dbReference>
<gene>
    <name evidence="1" type="ORF">A3D49_01360</name>
</gene>
<comment type="caution">
    <text evidence="1">The sequence shown here is derived from an EMBL/GenBank/DDBJ whole genome shotgun (WGS) entry which is preliminary data.</text>
</comment>
<evidence type="ECO:0008006" key="3">
    <source>
        <dbReference type="Google" id="ProtNLM"/>
    </source>
</evidence>
<organism evidence="1 2">
    <name type="scientific">Candidatus Zambryskibacteria bacterium RIFCSPHIGHO2_02_FULL_43_37</name>
    <dbReference type="NCBI Taxonomy" id="1802749"/>
    <lineage>
        <taxon>Bacteria</taxon>
        <taxon>Candidatus Zambryskiibacteriota</taxon>
    </lineage>
</organism>
<accession>A0A1G2TGU3</accession>
<evidence type="ECO:0000313" key="2">
    <source>
        <dbReference type="Proteomes" id="UP000177279"/>
    </source>
</evidence>
<reference evidence="1 2" key="1">
    <citation type="journal article" date="2016" name="Nat. Commun.">
        <title>Thousands of microbial genomes shed light on interconnected biogeochemical processes in an aquifer system.</title>
        <authorList>
            <person name="Anantharaman K."/>
            <person name="Brown C.T."/>
            <person name="Hug L.A."/>
            <person name="Sharon I."/>
            <person name="Castelle C.J."/>
            <person name="Probst A.J."/>
            <person name="Thomas B.C."/>
            <person name="Singh A."/>
            <person name="Wilkins M.J."/>
            <person name="Karaoz U."/>
            <person name="Brodie E.L."/>
            <person name="Williams K.H."/>
            <person name="Hubbard S.S."/>
            <person name="Banfield J.F."/>
        </authorList>
    </citation>
    <scope>NUCLEOTIDE SEQUENCE [LARGE SCALE GENOMIC DNA]</scope>
</reference>
<dbReference type="AlphaFoldDB" id="A0A1G2TGU3"/>
<sequence length="159" mass="17830">MKKVLLGIVILGLIVSNVTLLYRVHQLEKRAQEAGEIISGLEDRHHDLASRVYENENRFAAVVEKNPQMAFTLIDNNLDLVEAGREVRFIGSYSDSFLPMLEDARRAGASMEDVNKRLDRVLALAQAGKYYSSAVKMMMESSEFDAEIAGEKVRLAAIR</sequence>
<dbReference type="Proteomes" id="UP000177279">
    <property type="component" value="Unassembled WGS sequence"/>
</dbReference>